<feature type="transmembrane region" description="Helical" evidence="1">
    <location>
        <begin position="154"/>
        <end position="172"/>
    </location>
</feature>
<accession>A0A7I7M7G7</accession>
<feature type="transmembrane region" description="Helical" evidence="1">
    <location>
        <begin position="178"/>
        <end position="197"/>
    </location>
</feature>
<dbReference type="Pfam" id="PF01757">
    <property type="entry name" value="Acyl_transf_3"/>
    <property type="match status" value="1"/>
</dbReference>
<evidence type="ECO:0000256" key="1">
    <source>
        <dbReference type="SAM" id="Phobius"/>
    </source>
</evidence>
<evidence type="ECO:0000313" key="4">
    <source>
        <dbReference type="Proteomes" id="UP000466514"/>
    </source>
</evidence>
<keyword evidence="1" id="KW-0472">Membrane</keyword>
<keyword evidence="4" id="KW-1185">Reference proteome</keyword>
<reference evidence="3 4" key="1">
    <citation type="journal article" date="2019" name="Emerg. Microbes Infect.">
        <title>Comprehensive subspecies identification of 175 nontuberculous mycobacteria species based on 7547 genomic profiles.</title>
        <authorList>
            <person name="Matsumoto Y."/>
            <person name="Kinjo T."/>
            <person name="Motooka D."/>
            <person name="Nabeya D."/>
            <person name="Jung N."/>
            <person name="Uechi K."/>
            <person name="Horii T."/>
            <person name="Iida T."/>
            <person name="Fujita J."/>
            <person name="Nakamura S."/>
        </authorList>
    </citation>
    <scope>NUCLEOTIDE SEQUENCE [LARGE SCALE GENOMIC DNA]</scope>
    <source>
        <strain evidence="3 4">JCM 13323</strain>
    </source>
</reference>
<feature type="transmembrane region" description="Helical" evidence="1">
    <location>
        <begin position="89"/>
        <end position="112"/>
    </location>
</feature>
<dbReference type="RefSeq" id="WP_163721081.1">
    <property type="nucleotide sequence ID" value="NZ_AP022574.1"/>
</dbReference>
<feature type="domain" description="Acyltransferase 3" evidence="2">
    <location>
        <begin position="2"/>
        <end position="344"/>
    </location>
</feature>
<sequence>MVDAARAVCIVVVVLWHWTLSVTHRTADGALVMPNPVHTVPGAWVATWVLQVMPLFFVVGGYANLAAWERAQATGTSAARFVGGRLRRLLWPTAAWAAVWLAGEVIAAALPGPHRWVWQWFPGYLVPLWFVVVYGVMIALVPLTAALHVRAGPTVLAVLVALIAGGTVLVRGAGLEAAAWPTAALVWVFCHQLGYWWRSADLGHRPLQVRSAIAAAGLAGLLVLTLCAGFPPSMVATVGAAESNLFPTNATIAALAVFQLGLLVLVTPVARRLLRRPAVWKPVVAVNAVAMTVFVWHMTAYLLVVWVYERSGGTLPAEPTAQWWAQRWLWLVGPLVVLVALVAVSARVEVAARHAGRPRGR</sequence>
<evidence type="ECO:0000259" key="2">
    <source>
        <dbReference type="Pfam" id="PF01757"/>
    </source>
</evidence>
<evidence type="ECO:0000313" key="3">
    <source>
        <dbReference type="EMBL" id="BBX67926.1"/>
    </source>
</evidence>
<dbReference type="AlphaFoldDB" id="A0A7I7M7G7"/>
<dbReference type="KEGG" id="mpsc:MPSYJ_13870"/>
<feature type="transmembrane region" description="Helical" evidence="1">
    <location>
        <begin position="209"/>
        <end position="231"/>
    </location>
</feature>
<gene>
    <name evidence="3" type="ORF">MPSYJ_13870</name>
</gene>
<feature type="transmembrane region" description="Helical" evidence="1">
    <location>
        <begin position="251"/>
        <end position="270"/>
    </location>
</feature>
<protein>
    <recommendedName>
        <fullName evidence="2">Acyltransferase 3 domain-containing protein</fullName>
    </recommendedName>
</protein>
<dbReference type="Proteomes" id="UP000466514">
    <property type="component" value="Chromosome"/>
</dbReference>
<feature type="transmembrane region" description="Helical" evidence="1">
    <location>
        <begin position="45"/>
        <end position="68"/>
    </location>
</feature>
<organism evidence="3 4">
    <name type="scientific">Mycolicibacterium psychrotolerans</name>
    <dbReference type="NCBI Taxonomy" id="216929"/>
    <lineage>
        <taxon>Bacteria</taxon>
        <taxon>Bacillati</taxon>
        <taxon>Actinomycetota</taxon>
        <taxon>Actinomycetes</taxon>
        <taxon>Mycobacteriales</taxon>
        <taxon>Mycobacteriaceae</taxon>
        <taxon>Mycolicibacterium</taxon>
    </lineage>
</organism>
<feature type="transmembrane region" description="Helical" evidence="1">
    <location>
        <begin position="282"/>
        <end position="308"/>
    </location>
</feature>
<feature type="transmembrane region" description="Helical" evidence="1">
    <location>
        <begin position="328"/>
        <end position="352"/>
    </location>
</feature>
<name>A0A7I7M7G7_9MYCO</name>
<proteinExistence type="predicted"/>
<keyword evidence="1" id="KW-1133">Transmembrane helix</keyword>
<dbReference type="InterPro" id="IPR002656">
    <property type="entry name" value="Acyl_transf_3_dom"/>
</dbReference>
<feature type="transmembrane region" description="Helical" evidence="1">
    <location>
        <begin position="124"/>
        <end position="147"/>
    </location>
</feature>
<keyword evidence="1" id="KW-0812">Transmembrane</keyword>
<dbReference type="GO" id="GO:0016747">
    <property type="term" value="F:acyltransferase activity, transferring groups other than amino-acyl groups"/>
    <property type="evidence" value="ECO:0007669"/>
    <property type="project" value="InterPro"/>
</dbReference>
<dbReference type="EMBL" id="AP022574">
    <property type="protein sequence ID" value="BBX67926.1"/>
    <property type="molecule type" value="Genomic_DNA"/>
</dbReference>